<name>A0A0E4CUX1_9BACL</name>
<feature type="domain" description="DUF4097" evidence="1">
    <location>
        <begin position="48"/>
        <end position="311"/>
    </location>
</feature>
<dbReference type="EMBL" id="LN831776">
    <property type="protein sequence ID" value="CQR52994.1"/>
    <property type="molecule type" value="Genomic_DNA"/>
</dbReference>
<dbReference type="PATRIC" id="fig|1073571.4.peg.1168"/>
<protein>
    <submittedName>
        <fullName evidence="2">Putative membrane protein</fullName>
    </submittedName>
</protein>
<dbReference type="InterPro" id="IPR025164">
    <property type="entry name" value="Toastrack_DUF4097"/>
</dbReference>
<organism evidence="2 3">
    <name type="scientific">Paenibacillus riograndensis SBR5</name>
    <dbReference type="NCBI Taxonomy" id="1073571"/>
    <lineage>
        <taxon>Bacteria</taxon>
        <taxon>Bacillati</taxon>
        <taxon>Bacillota</taxon>
        <taxon>Bacilli</taxon>
        <taxon>Bacillales</taxon>
        <taxon>Paenibacillaceae</taxon>
        <taxon>Paenibacillus</taxon>
        <taxon>Paenibacillus sonchi group</taxon>
    </lineage>
</organism>
<dbReference type="RefSeq" id="WP_020433234.1">
    <property type="nucleotide sequence ID" value="NZ_AGBD01001660.1"/>
</dbReference>
<proteinExistence type="predicted"/>
<reference evidence="3" key="1">
    <citation type="submission" date="2015-03" db="EMBL/GenBank/DDBJ databases">
        <authorList>
            <person name="Wibberg D."/>
        </authorList>
    </citation>
    <scope>NUCLEOTIDE SEQUENCE [LARGE SCALE GENOMIC DNA]</scope>
</reference>
<dbReference type="HOGENOM" id="CLU_076344_0_0_9"/>
<evidence type="ECO:0000313" key="2">
    <source>
        <dbReference type="EMBL" id="CQR52994.1"/>
    </source>
</evidence>
<sequence length="314" mass="33170">MKKWIITAVVLFVVGLIGVTATMWNEGGFSLGSVEVNQEQAVAADGVKDVVLSLNSINVTMVKGTANEIKASLAGRVSKKMVESTKLNLIREGDTVKIGVDSNRWTVGFSVFDVQVRVELPQQQYESFVFNSGTGDMNIAGVSARSVRVEADSGTVKLEGMKAGKISLELGSGDIEVNNVAADTLELNGDSTDVFLGKLAAQKVKLKTGGGNIRMKDVEAELELEADTGEVEAEMTDITHPINITTGSGEVILNTAERPSSAAIRFSHGSGELHNQWEGTAQTTAHEGDDIVFGDGSVAVNVKTGSGDLTLGKR</sequence>
<dbReference type="AlphaFoldDB" id="A0A0E4CUX1"/>
<dbReference type="PANTHER" id="PTHR34094:SF1">
    <property type="entry name" value="PROTEIN FAM185A"/>
    <property type="match status" value="1"/>
</dbReference>
<gene>
    <name evidence="2" type="ORF">PRIO_1132</name>
</gene>
<accession>A0A0E4CUX1</accession>
<dbReference type="KEGG" id="pri:PRIO_1132"/>
<evidence type="ECO:0000313" key="3">
    <source>
        <dbReference type="Proteomes" id="UP000033163"/>
    </source>
</evidence>
<dbReference type="Proteomes" id="UP000033163">
    <property type="component" value="Chromosome I"/>
</dbReference>
<evidence type="ECO:0000259" key="1">
    <source>
        <dbReference type="Pfam" id="PF13349"/>
    </source>
</evidence>
<dbReference type="Gene3D" id="2.160.20.120">
    <property type="match status" value="1"/>
</dbReference>
<dbReference type="Pfam" id="PF13349">
    <property type="entry name" value="DUF4097"/>
    <property type="match status" value="1"/>
</dbReference>
<dbReference type="PANTHER" id="PTHR34094">
    <property type="match status" value="1"/>
</dbReference>